<dbReference type="PANTHER" id="PTHR37984">
    <property type="entry name" value="PROTEIN CBG26694"/>
    <property type="match status" value="1"/>
</dbReference>
<dbReference type="Proteomes" id="UP000694580">
    <property type="component" value="Chromosome 5"/>
</dbReference>
<dbReference type="InterPro" id="IPR021109">
    <property type="entry name" value="Peptidase_aspartic_dom_sf"/>
</dbReference>
<feature type="region of interest" description="Disordered" evidence="13">
    <location>
        <begin position="134"/>
        <end position="154"/>
    </location>
</feature>
<dbReference type="InterPro" id="IPR043502">
    <property type="entry name" value="DNA/RNA_pol_sf"/>
</dbReference>
<dbReference type="CDD" id="cd09274">
    <property type="entry name" value="RNase_HI_RT_Ty3"/>
    <property type="match status" value="1"/>
</dbReference>
<dbReference type="InterPro" id="IPR036397">
    <property type="entry name" value="RNaseH_sf"/>
</dbReference>
<protein>
    <recommendedName>
        <fullName evidence="12">Gypsy retrotransposon integrase-like protein 1</fullName>
        <ecNumber evidence="2">3.1.26.4</ecNumber>
    </recommendedName>
</protein>
<dbReference type="Gene3D" id="3.30.70.270">
    <property type="match status" value="2"/>
</dbReference>
<dbReference type="InterPro" id="IPR001969">
    <property type="entry name" value="Aspartic_peptidase_AS"/>
</dbReference>
<name>A0AAY4D413_9TELE</name>
<keyword evidence="6" id="KW-0255">Endonuclease</keyword>
<dbReference type="GeneTree" id="ENSGT01140000282569"/>
<evidence type="ECO:0000259" key="15">
    <source>
        <dbReference type="PROSITE" id="PS50994"/>
    </source>
</evidence>
<keyword evidence="5" id="KW-0540">Nuclease</keyword>
<sequence>MEDEFIRDQLAEHTNNPRIHEKLIMSSDDLTLAKAVELAFQMESAAELASRLAPVPSLQPAVPTLTVQPPALRDDTPDHGLPVNYAARRGASTRRPCGNCGSSTHNTRAPNCPANGQTCSQCGKRHHFARVCRSAASGRPQRPSSPAPPTTIHSVTAASPPFKTCVVRLDGVPLPLLLDTGASRSLLNLATVKQFFSHHTLHPDCELLSGYGNSKIDIVGTVSLPLQYQSVTLPSFTFHVSRHGANLMGLDLFSSLGFSLLDVDGATILTVGSPWQQRWPSLFSGLGCLTAFNHQPLLKPDVRPVIQPLRRLPLALRDEVTVELNNLLELGIIERIDASPWVSNLVLARKKSGTLRPCVDLRSVNTAVVPDKYPLPTVEELAAKFHGSTVFSKLDLRQGYLQVPLHPESRNLTAFVTHMGVFRYTRMPFGLSSAPSCFQKIMSTIFAAVSGVVIYLDDIVVHGPTLASHDEHLDRVFKILAGHNLTLNGDKCVLTVPAVDFVGFRLSGEGITPLNSNVEAVLRLPEPSSPAQLASFLGMTAYYLRFLPQYSATTAPLRALLKNGAPWAWSSACSSAIRQLKAQLTSPPVLAHFDLSCPTFLTCDASGVALGAVLSQCQHGSERPIAFASRSLTPAEQKYSVGEREALACVWACERWHIYLYGRHFTLRMDHQALTTLLSSSGTGHRPLRLHRWSERLLQYNFTPLFTPGRDNVVADLLSRATPDTPPGPAMDTLEPELIHMLHGPLREVVSLQDLQLASAQDSVLSQLCTCIREGWPRTVPKDLVPFHRVKDELSCWNEVCVARGLRAVIPGSLQPRILAMAHEGHLGIVKVKQRCRDRVWWPGIDRDIEFAVKDCSACLVSGKTGPPTPPPLQPVRWPAGPWQHVQLDICGPFQGVPYHQRFLVVAYDLYSKWPEISSTGSVTSQAAMEFLDCLFSRWGLPNTITTDNGPQFTSMDFQTFLGDRGIRYTRTAFYHPEANGGVERFNQTLKNGVRAHLADGLAFSSALQRTLLHYRSSLHSTTGISPALLMLGWELQLPLDRLRPQPPPLTAAALRHRVSASQRRMKQSFDRRRKVTPSCLAVHDWVRVRRPHRDNKLLSFWSEPVQITGRLGLATFRLADGTKWHASRLKKVSPLTPEDPCSMASDLDLVEDLPDDTRNCPVEAGGRESTASPRPVRVRCRPAYLKDYVTE</sequence>
<evidence type="ECO:0000313" key="16">
    <source>
        <dbReference type="Ensembl" id="ENSDCDP00010040237.1"/>
    </source>
</evidence>
<dbReference type="CDD" id="cd01647">
    <property type="entry name" value="RT_LTR"/>
    <property type="match status" value="1"/>
</dbReference>
<evidence type="ECO:0000256" key="2">
    <source>
        <dbReference type="ARBA" id="ARBA00012180"/>
    </source>
</evidence>
<dbReference type="GO" id="GO:0015074">
    <property type="term" value="P:DNA integration"/>
    <property type="evidence" value="ECO:0007669"/>
    <property type="project" value="UniProtKB-KW"/>
</dbReference>
<dbReference type="Gene3D" id="4.10.60.10">
    <property type="entry name" value="Zinc finger, CCHC-type"/>
    <property type="match status" value="1"/>
</dbReference>
<dbReference type="Gene3D" id="3.10.10.10">
    <property type="entry name" value="HIV Type 1 Reverse Transcriptase, subunit A, domain 1"/>
    <property type="match status" value="1"/>
</dbReference>
<evidence type="ECO:0000256" key="10">
    <source>
        <dbReference type="ARBA" id="ARBA00022908"/>
    </source>
</evidence>
<keyword evidence="4" id="KW-0548">Nucleotidyltransferase</keyword>
<feature type="domain" description="Integrase catalytic" evidence="15">
    <location>
        <begin position="878"/>
        <end position="1035"/>
    </location>
</feature>
<keyword evidence="8" id="KW-0460">Magnesium</keyword>
<keyword evidence="10" id="KW-0229">DNA integration</keyword>
<dbReference type="Gene3D" id="3.30.420.10">
    <property type="entry name" value="Ribonuclease H-like superfamily/Ribonuclease H"/>
    <property type="match status" value="1"/>
</dbReference>
<dbReference type="FunFam" id="3.30.70.270:FF:000026">
    <property type="entry name" value="Transposon Ty3-G Gag-Pol polyprotein"/>
    <property type="match status" value="1"/>
</dbReference>
<dbReference type="InterPro" id="IPR041577">
    <property type="entry name" value="RT_RNaseH_2"/>
</dbReference>
<evidence type="ECO:0000256" key="7">
    <source>
        <dbReference type="ARBA" id="ARBA00022801"/>
    </source>
</evidence>
<dbReference type="Gene3D" id="3.10.20.370">
    <property type="match status" value="1"/>
</dbReference>
<evidence type="ECO:0000256" key="13">
    <source>
        <dbReference type="SAM" id="MobiDB-lite"/>
    </source>
</evidence>
<evidence type="ECO:0000256" key="4">
    <source>
        <dbReference type="ARBA" id="ARBA00022695"/>
    </source>
</evidence>
<evidence type="ECO:0000256" key="11">
    <source>
        <dbReference type="ARBA" id="ARBA00022918"/>
    </source>
</evidence>
<dbReference type="GO" id="GO:0003964">
    <property type="term" value="F:RNA-directed DNA polymerase activity"/>
    <property type="evidence" value="ECO:0007669"/>
    <property type="project" value="UniProtKB-KW"/>
</dbReference>
<keyword evidence="17" id="KW-1185">Reference proteome</keyword>
<proteinExistence type="inferred from homology"/>
<reference evidence="16 17" key="1">
    <citation type="submission" date="2020-06" db="EMBL/GenBank/DDBJ databases">
        <authorList>
            <consortium name="Wellcome Sanger Institute Data Sharing"/>
        </authorList>
    </citation>
    <scope>NUCLEOTIDE SEQUENCE [LARGE SCALE GENOMIC DNA]</scope>
</reference>
<accession>A0AAY4D413</accession>
<dbReference type="Gene3D" id="2.40.70.10">
    <property type="entry name" value="Acid Proteases"/>
    <property type="match status" value="1"/>
</dbReference>
<dbReference type="FunFam" id="3.10.20.370:FF:000001">
    <property type="entry name" value="Retrovirus-related Pol polyprotein from transposon 17.6-like protein"/>
    <property type="match status" value="1"/>
</dbReference>
<evidence type="ECO:0000256" key="5">
    <source>
        <dbReference type="ARBA" id="ARBA00022722"/>
    </source>
</evidence>
<dbReference type="SUPFAM" id="SSF53098">
    <property type="entry name" value="Ribonuclease H-like"/>
    <property type="match status" value="1"/>
</dbReference>
<dbReference type="FunFam" id="1.10.340.70:FF:000003">
    <property type="entry name" value="Protein CBG25708"/>
    <property type="match status" value="1"/>
</dbReference>
<dbReference type="Ensembl" id="ENSDCDT00010050100.1">
    <property type="protein sequence ID" value="ENSDCDP00010040237.1"/>
    <property type="gene ID" value="ENSDCDG00010025737.1"/>
</dbReference>
<reference evidence="16" key="2">
    <citation type="submission" date="2025-08" db="UniProtKB">
        <authorList>
            <consortium name="Ensembl"/>
        </authorList>
    </citation>
    <scope>IDENTIFICATION</scope>
</reference>
<organism evidence="16 17">
    <name type="scientific">Denticeps clupeoides</name>
    <name type="common">denticle herring</name>
    <dbReference type="NCBI Taxonomy" id="299321"/>
    <lineage>
        <taxon>Eukaryota</taxon>
        <taxon>Metazoa</taxon>
        <taxon>Chordata</taxon>
        <taxon>Craniata</taxon>
        <taxon>Vertebrata</taxon>
        <taxon>Euteleostomi</taxon>
        <taxon>Actinopterygii</taxon>
        <taxon>Neopterygii</taxon>
        <taxon>Teleostei</taxon>
        <taxon>Clupei</taxon>
        <taxon>Clupeiformes</taxon>
        <taxon>Denticipitoidei</taxon>
        <taxon>Denticipitidae</taxon>
        <taxon>Denticeps</taxon>
    </lineage>
</organism>
<dbReference type="Pfam" id="PF00665">
    <property type="entry name" value="rve"/>
    <property type="match status" value="1"/>
</dbReference>
<dbReference type="AlphaFoldDB" id="A0AAY4D413"/>
<dbReference type="GO" id="GO:0004190">
    <property type="term" value="F:aspartic-type endopeptidase activity"/>
    <property type="evidence" value="ECO:0007669"/>
    <property type="project" value="InterPro"/>
</dbReference>
<evidence type="ECO:0000256" key="9">
    <source>
        <dbReference type="ARBA" id="ARBA00022884"/>
    </source>
</evidence>
<evidence type="ECO:0000256" key="12">
    <source>
        <dbReference type="ARBA" id="ARBA00039658"/>
    </source>
</evidence>
<dbReference type="InterPro" id="IPR001584">
    <property type="entry name" value="Integrase_cat-core"/>
</dbReference>
<dbReference type="Pfam" id="PF17919">
    <property type="entry name" value="RT_RNaseH_2"/>
    <property type="match status" value="1"/>
</dbReference>
<dbReference type="PROSITE" id="PS50994">
    <property type="entry name" value="INTEGRASE"/>
    <property type="match status" value="1"/>
</dbReference>
<evidence type="ECO:0000256" key="8">
    <source>
        <dbReference type="ARBA" id="ARBA00022842"/>
    </source>
</evidence>
<dbReference type="InterPro" id="IPR050951">
    <property type="entry name" value="Retrovirus_Pol_polyprotein"/>
</dbReference>
<dbReference type="EC" id="3.1.26.4" evidence="2"/>
<comment type="similarity">
    <text evidence="1">Belongs to the beta type-B retroviral polymerase family. HERV class-II K(HML-2) pol subfamily.</text>
</comment>
<evidence type="ECO:0000256" key="3">
    <source>
        <dbReference type="ARBA" id="ARBA00022679"/>
    </source>
</evidence>
<keyword evidence="9" id="KW-0694">RNA-binding</keyword>
<keyword evidence="3" id="KW-0808">Transferase</keyword>
<dbReference type="InterPro" id="IPR012337">
    <property type="entry name" value="RNaseH-like_sf"/>
</dbReference>
<evidence type="ECO:0000259" key="14">
    <source>
        <dbReference type="PROSITE" id="PS50878"/>
    </source>
</evidence>
<dbReference type="Pfam" id="PF00078">
    <property type="entry name" value="RVT_1"/>
    <property type="match status" value="1"/>
</dbReference>
<dbReference type="GO" id="GO:0003723">
    <property type="term" value="F:RNA binding"/>
    <property type="evidence" value="ECO:0007669"/>
    <property type="project" value="UniProtKB-KW"/>
</dbReference>
<dbReference type="InterPro" id="IPR000477">
    <property type="entry name" value="RT_dom"/>
</dbReference>
<dbReference type="Gene3D" id="1.10.340.70">
    <property type="match status" value="1"/>
</dbReference>
<evidence type="ECO:0000256" key="6">
    <source>
        <dbReference type="ARBA" id="ARBA00022759"/>
    </source>
</evidence>
<dbReference type="PANTHER" id="PTHR37984:SF15">
    <property type="entry name" value="INTEGRASE CATALYTIC DOMAIN-CONTAINING PROTEIN"/>
    <property type="match status" value="1"/>
</dbReference>
<feature type="domain" description="Reverse transcriptase" evidence="14">
    <location>
        <begin position="329"/>
        <end position="506"/>
    </location>
</feature>
<evidence type="ECO:0000313" key="17">
    <source>
        <dbReference type="Proteomes" id="UP000694580"/>
    </source>
</evidence>
<dbReference type="PROSITE" id="PS50878">
    <property type="entry name" value="RT_POL"/>
    <property type="match status" value="1"/>
</dbReference>
<evidence type="ECO:0000256" key="1">
    <source>
        <dbReference type="ARBA" id="ARBA00010879"/>
    </source>
</evidence>
<dbReference type="Pfam" id="PF17921">
    <property type="entry name" value="Integrase_H2C2"/>
    <property type="match status" value="1"/>
</dbReference>
<dbReference type="FunFam" id="3.30.420.10:FF:000063">
    <property type="entry name" value="Retrovirus-related Pol polyprotein from transposon 297-like Protein"/>
    <property type="match status" value="1"/>
</dbReference>
<keyword evidence="11" id="KW-0695">RNA-directed DNA polymerase</keyword>
<dbReference type="PROSITE" id="PS00141">
    <property type="entry name" value="ASP_PROTEASE"/>
    <property type="match status" value="1"/>
</dbReference>
<reference evidence="16" key="3">
    <citation type="submission" date="2025-09" db="UniProtKB">
        <authorList>
            <consortium name="Ensembl"/>
        </authorList>
    </citation>
    <scope>IDENTIFICATION</scope>
</reference>
<dbReference type="GO" id="GO:0006508">
    <property type="term" value="P:proteolysis"/>
    <property type="evidence" value="ECO:0007669"/>
    <property type="project" value="InterPro"/>
</dbReference>
<keyword evidence="7" id="KW-0378">Hydrolase</keyword>
<dbReference type="SUPFAM" id="SSF56672">
    <property type="entry name" value="DNA/RNA polymerases"/>
    <property type="match status" value="1"/>
</dbReference>
<dbReference type="InterPro" id="IPR043128">
    <property type="entry name" value="Rev_trsase/Diguanyl_cyclase"/>
</dbReference>
<dbReference type="SUPFAM" id="SSF50630">
    <property type="entry name" value="Acid proteases"/>
    <property type="match status" value="1"/>
</dbReference>
<dbReference type="GO" id="GO:0004523">
    <property type="term" value="F:RNA-DNA hybrid ribonuclease activity"/>
    <property type="evidence" value="ECO:0007669"/>
    <property type="project" value="UniProtKB-EC"/>
</dbReference>
<dbReference type="InterPro" id="IPR041588">
    <property type="entry name" value="Integrase_H2C2"/>
</dbReference>